<reference evidence="2" key="2">
    <citation type="submission" date="2021-09" db="EMBL/GenBank/DDBJ databases">
        <authorList>
            <person name="Jia N."/>
            <person name="Wang J."/>
            <person name="Shi W."/>
            <person name="Du L."/>
            <person name="Sun Y."/>
            <person name="Zhan W."/>
            <person name="Jiang J."/>
            <person name="Wang Q."/>
            <person name="Zhang B."/>
            <person name="Ji P."/>
            <person name="Sakyi L.B."/>
            <person name="Cui X."/>
            <person name="Yuan T."/>
            <person name="Jiang B."/>
            <person name="Yang W."/>
            <person name="Lam T.T.-Y."/>
            <person name="Chang Q."/>
            <person name="Ding S."/>
            <person name="Wang X."/>
            <person name="Zhu J."/>
            <person name="Ruan X."/>
            <person name="Zhao L."/>
            <person name="Wei J."/>
            <person name="Que T."/>
            <person name="Du C."/>
            <person name="Cheng J."/>
            <person name="Dai P."/>
            <person name="Han X."/>
            <person name="Huang E."/>
            <person name="Gao Y."/>
            <person name="Liu J."/>
            <person name="Shao H."/>
            <person name="Ye R."/>
            <person name="Li L."/>
            <person name="Wei W."/>
            <person name="Wang X."/>
            <person name="Wang C."/>
            <person name="Huo Q."/>
            <person name="Li W."/>
            <person name="Guo W."/>
            <person name="Chen H."/>
            <person name="Chen S."/>
            <person name="Zhou L."/>
            <person name="Zhou L."/>
            <person name="Ni X."/>
            <person name="Tian J."/>
            <person name="Zhou Y."/>
            <person name="Sheng Y."/>
            <person name="Liu T."/>
            <person name="Pan Y."/>
            <person name="Xia L."/>
            <person name="Li J."/>
            <person name="Zhao F."/>
            <person name="Cao W."/>
        </authorList>
    </citation>
    <scope>NUCLEOTIDE SEQUENCE</scope>
    <source>
        <strain evidence="2">Rsan-2018</strain>
        <tissue evidence="2">Larvae</tissue>
    </source>
</reference>
<dbReference type="Proteomes" id="UP000821837">
    <property type="component" value="Chromosome 8"/>
</dbReference>
<gene>
    <name evidence="2" type="ORF">HPB52_010581</name>
</gene>
<reference evidence="2" key="1">
    <citation type="journal article" date="2020" name="Cell">
        <title>Large-Scale Comparative Analyses of Tick Genomes Elucidate Their Genetic Diversity and Vector Capacities.</title>
        <authorList>
            <consortium name="Tick Genome and Microbiome Consortium (TIGMIC)"/>
            <person name="Jia N."/>
            <person name="Wang J."/>
            <person name="Shi W."/>
            <person name="Du L."/>
            <person name="Sun Y."/>
            <person name="Zhan W."/>
            <person name="Jiang J.F."/>
            <person name="Wang Q."/>
            <person name="Zhang B."/>
            <person name="Ji P."/>
            <person name="Bell-Sakyi L."/>
            <person name="Cui X.M."/>
            <person name="Yuan T.T."/>
            <person name="Jiang B.G."/>
            <person name="Yang W.F."/>
            <person name="Lam T.T."/>
            <person name="Chang Q.C."/>
            <person name="Ding S.J."/>
            <person name="Wang X.J."/>
            <person name="Zhu J.G."/>
            <person name="Ruan X.D."/>
            <person name="Zhao L."/>
            <person name="Wei J.T."/>
            <person name="Ye R.Z."/>
            <person name="Que T.C."/>
            <person name="Du C.H."/>
            <person name="Zhou Y.H."/>
            <person name="Cheng J.X."/>
            <person name="Dai P.F."/>
            <person name="Guo W.B."/>
            <person name="Han X.H."/>
            <person name="Huang E.J."/>
            <person name="Li L.F."/>
            <person name="Wei W."/>
            <person name="Gao Y.C."/>
            <person name="Liu J.Z."/>
            <person name="Shao H.Z."/>
            <person name="Wang X."/>
            <person name="Wang C.C."/>
            <person name="Yang T.C."/>
            <person name="Huo Q.B."/>
            <person name="Li W."/>
            <person name="Chen H.Y."/>
            <person name="Chen S.E."/>
            <person name="Zhou L.G."/>
            <person name="Ni X.B."/>
            <person name="Tian J.H."/>
            <person name="Sheng Y."/>
            <person name="Liu T."/>
            <person name="Pan Y.S."/>
            <person name="Xia L.Y."/>
            <person name="Li J."/>
            <person name="Zhao F."/>
            <person name="Cao W.C."/>
        </authorList>
    </citation>
    <scope>NUCLEOTIDE SEQUENCE</scope>
    <source>
        <strain evidence="2">Rsan-2018</strain>
    </source>
</reference>
<comment type="caution">
    <text evidence="2">The sequence shown here is derived from an EMBL/GenBank/DDBJ whole genome shotgun (WGS) entry which is preliminary data.</text>
</comment>
<evidence type="ECO:0000313" key="3">
    <source>
        <dbReference type="Proteomes" id="UP000821837"/>
    </source>
</evidence>
<dbReference type="EMBL" id="JABSTV010001254">
    <property type="protein sequence ID" value="KAH7939309.1"/>
    <property type="molecule type" value="Genomic_DNA"/>
</dbReference>
<evidence type="ECO:0000313" key="2">
    <source>
        <dbReference type="EMBL" id="KAH7939309.1"/>
    </source>
</evidence>
<accession>A0A9D4SNZ7</accession>
<keyword evidence="3" id="KW-1185">Reference proteome</keyword>
<dbReference type="AlphaFoldDB" id="A0A9D4SNZ7"/>
<evidence type="ECO:0000256" key="1">
    <source>
        <dbReference type="SAM" id="MobiDB-lite"/>
    </source>
</evidence>
<organism evidence="2 3">
    <name type="scientific">Rhipicephalus sanguineus</name>
    <name type="common">Brown dog tick</name>
    <name type="synonym">Ixodes sanguineus</name>
    <dbReference type="NCBI Taxonomy" id="34632"/>
    <lineage>
        <taxon>Eukaryota</taxon>
        <taxon>Metazoa</taxon>
        <taxon>Ecdysozoa</taxon>
        <taxon>Arthropoda</taxon>
        <taxon>Chelicerata</taxon>
        <taxon>Arachnida</taxon>
        <taxon>Acari</taxon>
        <taxon>Parasitiformes</taxon>
        <taxon>Ixodida</taxon>
        <taxon>Ixodoidea</taxon>
        <taxon>Ixodidae</taxon>
        <taxon>Rhipicephalinae</taxon>
        <taxon>Rhipicephalus</taxon>
        <taxon>Rhipicephalus</taxon>
    </lineage>
</organism>
<name>A0A9D4SNZ7_RHISA</name>
<feature type="region of interest" description="Disordered" evidence="1">
    <location>
        <begin position="64"/>
        <end position="153"/>
    </location>
</feature>
<feature type="compositionally biased region" description="Polar residues" evidence="1">
    <location>
        <begin position="64"/>
        <end position="91"/>
    </location>
</feature>
<proteinExistence type="predicted"/>
<protein>
    <submittedName>
        <fullName evidence="2">Uncharacterized protein</fullName>
    </submittedName>
</protein>
<sequence>MSSRIEAAELEPHARVHSKRYPLFKMKLSSVLTLVAIFLGLVRPYSPDEEDVLVADVGVSSLPSTGLSHVTSSAPTMQQQRADNSSKTQGATPKDSPLHDASASQWEVVPADNGDPMDVQSSGGPVKRGPPVNVLQQDVIASEQPAKKHPPGG</sequence>